<keyword evidence="6" id="KW-1185">Reference proteome</keyword>
<dbReference type="SUPFAM" id="SSF69721">
    <property type="entry name" value="DsrC, the gamma subunit of dissimilatory sulfite reductase"/>
    <property type="match status" value="1"/>
</dbReference>
<evidence type="ECO:0000256" key="4">
    <source>
        <dbReference type="SAM" id="MobiDB-lite"/>
    </source>
</evidence>
<dbReference type="Pfam" id="PF04358">
    <property type="entry name" value="DsrC"/>
    <property type="match status" value="1"/>
</dbReference>
<name>L0GR96_9GAMM</name>
<dbReference type="AlphaFoldDB" id="L0GR96"/>
<organism evidence="5 6">
    <name type="scientific">Thioflavicoccus mobilis 8321</name>
    <dbReference type="NCBI Taxonomy" id="765912"/>
    <lineage>
        <taxon>Bacteria</taxon>
        <taxon>Pseudomonadati</taxon>
        <taxon>Pseudomonadota</taxon>
        <taxon>Gammaproteobacteria</taxon>
        <taxon>Chromatiales</taxon>
        <taxon>Chromatiaceae</taxon>
        <taxon>Thioflavicoccus</taxon>
    </lineage>
</organism>
<dbReference type="GO" id="GO:0002143">
    <property type="term" value="P:tRNA wobble position uridine thiolation"/>
    <property type="evidence" value="ECO:0007669"/>
    <property type="project" value="TreeGrafter"/>
</dbReference>
<feature type="region of interest" description="Disordered" evidence="4">
    <location>
        <begin position="1"/>
        <end position="24"/>
    </location>
</feature>
<evidence type="ECO:0000313" key="6">
    <source>
        <dbReference type="Proteomes" id="UP000010816"/>
    </source>
</evidence>
<dbReference type="GO" id="GO:0005737">
    <property type="term" value="C:cytoplasm"/>
    <property type="evidence" value="ECO:0007669"/>
    <property type="project" value="UniProtKB-SubCell"/>
</dbReference>
<dbReference type="EMBL" id="CP003051">
    <property type="protein sequence ID" value="AGA89278.1"/>
    <property type="molecule type" value="Genomic_DNA"/>
</dbReference>
<gene>
    <name evidence="5" type="ORF">Thimo_0417</name>
</gene>
<dbReference type="NCBIfam" id="TIGR03342">
    <property type="entry name" value="dsrC_tusE_dsvC"/>
    <property type="match status" value="1"/>
</dbReference>
<comment type="similarity">
    <text evidence="2">Belongs to the DsrC/TusE family.</text>
</comment>
<dbReference type="InterPro" id="IPR025526">
    <property type="entry name" value="DsrC-like_dom_sf"/>
</dbReference>
<sequence>MVTTRNDILNPSATERDPDFPNAPADWDRAAAEATASAEGIALTGDHWVVIRAVQDYFAQHEHPNLREFQDGLDERFHAQGGLKHLYQILPGGPIAQGCRLAGLEPPAGAVDESFGAVR</sequence>
<proteinExistence type="inferred from homology"/>
<dbReference type="HOGENOM" id="CLU_153199_0_1_6"/>
<feature type="compositionally biased region" description="Polar residues" evidence="4">
    <location>
        <begin position="1"/>
        <end position="13"/>
    </location>
</feature>
<dbReference type="PANTHER" id="PTHR37010:SF1">
    <property type="entry name" value="SULFURTRANSFERASE TUSE"/>
    <property type="match status" value="1"/>
</dbReference>
<dbReference type="eggNOG" id="COG2920">
    <property type="taxonomic scope" value="Bacteria"/>
</dbReference>
<accession>L0GR96</accession>
<dbReference type="OrthoDB" id="9786347at2"/>
<dbReference type="PANTHER" id="PTHR37010">
    <property type="entry name" value="SULFURTRANSFERASE TUSE"/>
    <property type="match status" value="1"/>
</dbReference>
<dbReference type="InterPro" id="IPR042072">
    <property type="entry name" value="DsrC-like_C"/>
</dbReference>
<dbReference type="RefSeq" id="WP_015279426.1">
    <property type="nucleotide sequence ID" value="NC_019940.1"/>
</dbReference>
<comment type="subcellular location">
    <subcellularLocation>
        <location evidence="1">Cytoplasm</location>
    </subcellularLocation>
</comment>
<keyword evidence="3" id="KW-0963">Cytoplasm</keyword>
<evidence type="ECO:0000256" key="3">
    <source>
        <dbReference type="ARBA" id="ARBA00022490"/>
    </source>
</evidence>
<evidence type="ECO:0000256" key="1">
    <source>
        <dbReference type="ARBA" id="ARBA00004496"/>
    </source>
</evidence>
<evidence type="ECO:0000313" key="5">
    <source>
        <dbReference type="EMBL" id="AGA89278.1"/>
    </source>
</evidence>
<protein>
    <submittedName>
        <fullName evidence="5">Sulfur relay protein, TusE/DsrC/DsvC family</fullName>
    </submittedName>
</protein>
<dbReference type="KEGG" id="tmb:Thimo_0417"/>
<evidence type="ECO:0000256" key="2">
    <source>
        <dbReference type="ARBA" id="ARBA00005718"/>
    </source>
</evidence>
<dbReference type="Gene3D" id="1.10.10.370">
    <property type="entry name" value="DsrC-like protein, C-terminal domain"/>
    <property type="match status" value="1"/>
</dbReference>
<dbReference type="InterPro" id="IPR007453">
    <property type="entry name" value="DsrC/TusE"/>
</dbReference>
<dbReference type="STRING" id="765912.Thimo_0417"/>
<dbReference type="Proteomes" id="UP000010816">
    <property type="component" value="Chromosome"/>
</dbReference>
<reference evidence="5 6" key="1">
    <citation type="submission" date="2011-09" db="EMBL/GenBank/DDBJ databases">
        <title>Complete sequence of chromosome of Thioflavicoccus mobilis 8321.</title>
        <authorList>
            <consortium name="US DOE Joint Genome Institute"/>
            <person name="Lucas S."/>
            <person name="Han J."/>
            <person name="Lapidus A."/>
            <person name="Cheng J.-F."/>
            <person name="Goodwin L."/>
            <person name="Pitluck S."/>
            <person name="Peters L."/>
            <person name="Ovchinnikova G."/>
            <person name="Lu M."/>
            <person name="Detter J.C."/>
            <person name="Han C."/>
            <person name="Tapia R."/>
            <person name="Land M."/>
            <person name="Hauser L."/>
            <person name="Kyrpides N."/>
            <person name="Ivanova N."/>
            <person name="Pagani I."/>
            <person name="Vogl K."/>
            <person name="Liu Z."/>
            <person name="Imhoff J."/>
            <person name="Thiel V."/>
            <person name="Frigaard N.-U."/>
            <person name="Bryant D."/>
            <person name="Woyke T."/>
        </authorList>
    </citation>
    <scope>NUCLEOTIDE SEQUENCE [LARGE SCALE GENOMIC DNA]</scope>
    <source>
        <strain evidence="5 6">8321</strain>
    </source>
</reference>
<dbReference type="GO" id="GO:0097163">
    <property type="term" value="F:sulfur carrier activity"/>
    <property type="evidence" value="ECO:0007669"/>
    <property type="project" value="TreeGrafter"/>
</dbReference>